<dbReference type="Gene3D" id="3.40.190.10">
    <property type="entry name" value="Periplasmic binding protein-like II"/>
    <property type="match status" value="1"/>
</dbReference>
<dbReference type="AlphaFoldDB" id="A0A4D4J0H9"/>
<dbReference type="GO" id="GO:0015833">
    <property type="term" value="P:peptide transport"/>
    <property type="evidence" value="ECO:0007669"/>
    <property type="project" value="TreeGrafter"/>
</dbReference>
<reference evidence="4" key="1">
    <citation type="submission" date="2019-04" db="EMBL/GenBank/DDBJ databases">
        <title>Draft genome sequence of Pseudonocardiaceae bacterium SL3-2-4.</title>
        <authorList>
            <person name="Ningsih F."/>
            <person name="Yokota A."/>
            <person name="Sakai Y."/>
            <person name="Nanatani K."/>
            <person name="Yabe S."/>
            <person name="Oetari A."/>
            <person name="Sjamsuridzal W."/>
        </authorList>
    </citation>
    <scope>NUCLEOTIDE SEQUENCE [LARGE SCALE GENOMIC DNA]</scope>
    <source>
        <strain evidence="4">SL3-2-4</strain>
    </source>
</reference>
<dbReference type="PANTHER" id="PTHR30290">
    <property type="entry name" value="PERIPLASMIC BINDING COMPONENT OF ABC TRANSPORTER"/>
    <property type="match status" value="1"/>
</dbReference>
<accession>A0A4D4J0H9</accession>
<dbReference type="CDD" id="cd08501">
    <property type="entry name" value="PBP2_Lpqw"/>
    <property type="match status" value="1"/>
</dbReference>
<gene>
    <name evidence="3" type="ORF">GTS_15940</name>
</gene>
<feature type="signal peptide" evidence="1">
    <location>
        <begin position="1"/>
        <end position="21"/>
    </location>
</feature>
<dbReference type="InterPro" id="IPR039424">
    <property type="entry name" value="SBP_5"/>
</dbReference>
<dbReference type="Pfam" id="PF00496">
    <property type="entry name" value="SBP_bac_5"/>
    <property type="match status" value="1"/>
</dbReference>
<keyword evidence="1" id="KW-0732">Signal</keyword>
<dbReference type="RefSeq" id="WP_137813203.1">
    <property type="nucleotide sequence ID" value="NZ_BJFL01000005.1"/>
</dbReference>
<proteinExistence type="predicted"/>
<dbReference type="Gene3D" id="3.90.76.10">
    <property type="entry name" value="Dipeptide-binding Protein, Domain 1"/>
    <property type="match status" value="1"/>
</dbReference>
<dbReference type="GO" id="GO:1904680">
    <property type="term" value="F:peptide transmembrane transporter activity"/>
    <property type="evidence" value="ECO:0007669"/>
    <property type="project" value="TreeGrafter"/>
</dbReference>
<dbReference type="SUPFAM" id="SSF53850">
    <property type="entry name" value="Periplasmic binding protein-like II"/>
    <property type="match status" value="1"/>
</dbReference>
<organism evidence="3 4">
    <name type="scientific">Gandjariella thermophila</name>
    <dbReference type="NCBI Taxonomy" id="1931992"/>
    <lineage>
        <taxon>Bacteria</taxon>
        <taxon>Bacillati</taxon>
        <taxon>Actinomycetota</taxon>
        <taxon>Actinomycetes</taxon>
        <taxon>Pseudonocardiales</taxon>
        <taxon>Pseudonocardiaceae</taxon>
        <taxon>Gandjariella</taxon>
    </lineage>
</organism>
<keyword evidence="4" id="KW-1185">Reference proteome</keyword>
<dbReference type="InterPro" id="IPR030678">
    <property type="entry name" value="Peptide/Ni-bd"/>
</dbReference>
<dbReference type="PANTHER" id="PTHR30290:SF65">
    <property type="entry name" value="MONOACYL PHOSPHATIDYLINOSITOL TETRAMANNOSIDE-BINDING PROTEIN LPQW-RELATED"/>
    <property type="match status" value="1"/>
</dbReference>
<evidence type="ECO:0000259" key="2">
    <source>
        <dbReference type="Pfam" id="PF00496"/>
    </source>
</evidence>
<evidence type="ECO:0000256" key="1">
    <source>
        <dbReference type="SAM" id="SignalP"/>
    </source>
</evidence>
<dbReference type="Gene3D" id="3.10.105.10">
    <property type="entry name" value="Dipeptide-binding Protein, Domain 3"/>
    <property type="match status" value="1"/>
</dbReference>
<name>A0A4D4J0H9_9PSEU</name>
<dbReference type="EMBL" id="BJFL01000005">
    <property type="protein sequence ID" value="GDY29961.1"/>
    <property type="molecule type" value="Genomic_DNA"/>
</dbReference>
<dbReference type="InterPro" id="IPR000914">
    <property type="entry name" value="SBP_5_dom"/>
</dbReference>
<dbReference type="GO" id="GO:0043190">
    <property type="term" value="C:ATP-binding cassette (ABC) transporter complex"/>
    <property type="evidence" value="ECO:0007669"/>
    <property type="project" value="InterPro"/>
</dbReference>
<comment type="caution">
    <text evidence="3">The sequence shown here is derived from an EMBL/GenBank/DDBJ whole genome shotgun (WGS) entry which is preliminary data.</text>
</comment>
<dbReference type="OrthoDB" id="7888869at2"/>
<dbReference type="PIRSF" id="PIRSF002741">
    <property type="entry name" value="MppA"/>
    <property type="match status" value="1"/>
</dbReference>
<evidence type="ECO:0000313" key="3">
    <source>
        <dbReference type="EMBL" id="GDY29961.1"/>
    </source>
</evidence>
<feature type="domain" description="Solute-binding protein family 5" evidence="2">
    <location>
        <begin position="112"/>
        <end position="506"/>
    </location>
</feature>
<feature type="chain" id="PRO_5039641228" evidence="1">
    <location>
        <begin position="22"/>
        <end position="593"/>
    </location>
</feature>
<sequence>MRRSKAFAGFALSAAAALALSACGGGGGGGNGAPTGDVKSWATAQGEKNGAYSAPQVPQSNDTISVITDKPWNSYNNGTADASNSYNSFINVATLQSPFMLDGNNKVILNKDLMDSVEVTNQNPQTIVWKINPKAVWSDGVPVDCKDFYLAWLSNNGAAKDFSTASTTGYEQMQAPTCSDNGKTVTTVFTSPFSDWKSLFDITSNNLLPAHIVEQKTGIADITKLTPTSPPDQLKKAADFWNNGWKGFDKSIDLSDGPYVIDGWVQNQSITLVRNPKWWGNPGGPAKITVKWARDLVAQAQALQNNEVQVQFSAQPDANGSDKLKSLSSQGVTYAATPGLSFEHLDLNFKNPLFQDEAVRKAFFQCVNRNELVDKLIKPIESDAKPAGALMFFPGEQGLPDNYSDKSTGNANQAKQTLQAAGWQFGPDGVATKNGQRLAFSISHTDIPRRTQTVQLIQSECKAAGFDIADKTDPNFLNGPVSAGQYDVALFAWSQAPFKSSSISVYKTGGGQNWQGLTAPAADQAFTQALAQTSQEAAIPYYQQAEKAISETYGTLPLFNTPNQWAFAQGMKGVYYQSYNGALWDANEWQKTS</sequence>
<evidence type="ECO:0000313" key="4">
    <source>
        <dbReference type="Proteomes" id="UP000298860"/>
    </source>
</evidence>
<protein>
    <submittedName>
        <fullName evidence="3">Peptide ABC transporter substrate-binding protein</fullName>
    </submittedName>
</protein>
<dbReference type="GO" id="GO:0042597">
    <property type="term" value="C:periplasmic space"/>
    <property type="evidence" value="ECO:0007669"/>
    <property type="project" value="UniProtKB-ARBA"/>
</dbReference>
<dbReference type="PROSITE" id="PS51257">
    <property type="entry name" value="PROKAR_LIPOPROTEIN"/>
    <property type="match status" value="1"/>
</dbReference>
<dbReference type="Proteomes" id="UP000298860">
    <property type="component" value="Unassembled WGS sequence"/>
</dbReference>